<keyword evidence="1" id="KW-0812">Transmembrane</keyword>
<evidence type="ECO:0000256" key="1">
    <source>
        <dbReference type="SAM" id="Phobius"/>
    </source>
</evidence>
<keyword evidence="1" id="KW-0472">Membrane</keyword>
<protein>
    <submittedName>
        <fullName evidence="2">Uncharacterized protein</fullName>
    </submittedName>
</protein>
<keyword evidence="3" id="KW-1185">Reference proteome</keyword>
<sequence>MTRIFLGYGLELFSGSTCTSFIIIVVLYRTHKEWLLRQEARVLVGNMGCLLVWL</sequence>
<proteinExistence type="predicted"/>
<reference evidence="2 3" key="1">
    <citation type="submission" date="2019-04" db="EMBL/GenBank/DDBJ databases">
        <authorList>
            <consortium name="DOE Joint Genome Institute"/>
            <person name="Mondo S."/>
            <person name="Kjaerbolling I."/>
            <person name="Vesth T."/>
            <person name="Frisvad J.C."/>
            <person name="Nybo J.L."/>
            <person name="Theobald S."/>
            <person name="Kildgaard S."/>
            <person name="Isbrandt T."/>
            <person name="Kuo A."/>
            <person name="Sato A."/>
            <person name="Lyhne E.K."/>
            <person name="Kogle M.E."/>
            <person name="Wiebenga A."/>
            <person name="Kun R.S."/>
            <person name="Lubbers R.J."/>
            <person name="Makela M.R."/>
            <person name="Barry K."/>
            <person name="Chovatia M."/>
            <person name="Clum A."/>
            <person name="Daum C."/>
            <person name="Haridas S."/>
            <person name="He G."/>
            <person name="LaButti K."/>
            <person name="Lipzen A."/>
            <person name="Riley R."/>
            <person name="Salamov A."/>
            <person name="Simmons B.A."/>
            <person name="Magnuson J.K."/>
            <person name="Henrissat B."/>
            <person name="Mortensen U.H."/>
            <person name="Larsen T.O."/>
            <person name="Devries R.P."/>
            <person name="Grigoriev I.V."/>
            <person name="Machida M."/>
            <person name="Baker S.E."/>
            <person name="Andersen M.R."/>
            <person name="Cantor M.N."/>
            <person name="Hua S.X."/>
        </authorList>
    </citation>
    <scope>NUCLEOTIDE SEQUENCE [LARGE SCALE GENOMIC DNA]</scope>
    <source>
        <strain evidence="2 3">CBS 119388</strain>
    </source>
</reference>
<evidence type="ECO:0000313" key="3">
    <source>
        <dbReference type="Proteomes" id="UP000325579"/>
    </source>
</evidence>
<keyword evidence="1" id="KW-1133">Transmembrane helix</keyword>
<dbReference type="EMBL" id="ML736758">
    <property type="protein sequence ID" value="KAE8405799.1"/>
    <property type="molecule type" value="Genomic_DNA"/>
</dbReference>
<organism evidence="2 3">
    <name type="scientific">Aspergillus pseudonomiae</name>
    <dbReference type="NCBI Taxonomy" id="1506151"/>
    <lineage>
        <taxon>Eukaryota</taxon>
        <taxon>Fungi</taxon>
        <taxon>Dikarya</taxon>
        <taxon>Ascomycota</taxon>
        <taxon>Pezizomycotina</taxon>
        <taxon>Eurotiomycetes</taxon>
        <taxon>Eurotiomycetidae</taxon>
        <taxon>Eurotiales</taxon>
        <taxon>Aspergillaceae</taxon>
        <taxon>Aspergillus</taxon>
        <taxon>Aspergillus subgen. Circumdati</taxon>
    </lineage>
</organism>
<dbReference type="RefSeq" id="XP_031943118.1">
    <property type="nucleotide sequence ID" value="XM_032081575.1"/>
</dbReference>
<evidence type="ECO:0000313" key="2">
    <source>
        <dbReference type="EMBL" id="KAE8405799.1"/>
    </source>
</evidence>
<dbReference type="Proteomes" id="UP000325579">
    <property type="component" value="Unassembled WGS sequence"/>
</dbReference>
<gene>
    <name evidence="2" type="ORF">BDV37DRAFT_244692</name>
</gene>
<accession>A0A5N7DI47</accession>
<feature type="transmembrane region" description="Helical" evidence="1">
    <location>
        <begin position="6"/>
        <end position="28"/>
    </location>
</feature>
<name>A0A5N7DI47_9EURO</name>
<dbReference type="GeneID" id="43666266"/>
<dbReference type="AlphaFoldDB" id="A0A5N7DI47"/>